<dbReference type="EMBL" id="ATMH01010505">
    <property type="protein sequence ID" value="EPY17397.1"/>
    <property type="molecule type" value="Genomic_DNA"/>
</dbReference>
<sequence length="103" mass="10837">MGSAAEARGAARAPAPALWRAPLGCPVRPPPSALLAHAPLLPPADPHRPSAEARCRCSVDPCSCGAPPVSSGTAPVSHLCRLTWETSATMCDLLQIKEWRQTY</sequence>
<keyword evidence="2" id="KW-1185">Reference proteome</keyword>
<proteinExistence type="predicted"/>
<protein>
    <submittedName>
        <fullName evidence="1">Uncharacterized protein</fullName>
    </submittedName>
</protein>
<evidence type="ECO:0000313" key="1">
    <source>
        <dbReference type="EMBL" id="EPY17397.1"/>
    </source>
</evidence>
<accession>S9TH49</accession>
<dbReference type="Proteomes" id="UP000015354">
    <property type="component" value="Unassembled WGS sequence"/>
</dbReference>
<name>S9TH49_9TRYP</name>
<comment type="caution">
    <text evidence="1">The sequence shown here is derived from an EMBL/GenBank/DDBJ whole genome shotgun (WGS) entry which is preliminary data.</text>
</comment>
<gene>
    <name evidence="1" type="ORF">STCU_10647</name>
</gene>
<dbReference type="AlphaFoldDB" id="S9TH49"/>
<reference evidence="1 2" key="1">
    <citation type="journal article" date="2013" name="PLoS ONE">
        <title>Predicting the Proteins of Angomonas deanei, Strigomonas culicis and Their Respective Endosymbionts Reveals New Aspects of the Trypanosomatidae Family.</title>
        <authorList>
            <person name="Motta M.C."/>
            <person name="Martins A.C."/>
            <person name="de Souza S.S."/>
            <person name="Catta-Preta C.M."/>
            <person name="Silva R."/>
            <person name="Klein C.C."/>
            <person name="de Almeida L.G."/>
            <person name="de Lima Cunha O."/>
            <person name="Ciapina L.P."/>
            <person name="Brocchi M."/>
            <person name="Colabardini A.C."/>
            <person name="de Araujo Lima B."/>
            <person name="Machado C.R."/>
            <person name="de Almeida Soares C.M."/>
            <person name="Probst C.M."/>
            <person name="de Menezes C.B."/>
            <person name="Thompson C.E."/>
            <person name="Bartholomeu D.C."/>
            <person name="Gradia D.F."/>
            <person name="Pavoni D.P."/>
            <person name="Grisard E.C."/>
            <person name="Fantinatti-Garboggini F."/>
            <person name="Marchini F.K."/>
            <person name="Rodrigues-Luiz G.F."/>
            <person name="Wagner G."/>
            <person name="Goldman G.H."/>
            <person name="Fietto J.L."/>
            <person name="Elias M.C."/>
            <person name="Goldman M.H."/>
            <person name="Sagot M.F."/>
            <person name="Pereira M."/>
            <person name="Stoco P.H."/>
            <person name="de Mendonca-Neto R.P."/>
            <person name="Teixeira S.M."/>
            <person name="Maciel T.E."/>
            <person name="de Oliveira Mendes T.A."/>
            <person name="Urmenyi T.P."/>
            <person name="de Souza W."/>
            <person name="Schenkman S."/>
            <person name="de Vasconcelos A.T."/>
        </authorList>
    </citation>
    <scope>NUCLEOTIDE SEQUENCE [LARGE SCALE GENOMIC DNA]</scope>
</reference>
<organism evidence="1 2">
    <name type="scientific">Strigomonas culicis</name>
    <dbReference type="NCBI Taxonomy" id="28005"/>
    <lineage>
        <taxon>Eukaryota</taxon>
        <taxon>Discoba</taxon>
        <taxon>Euglenozoa</taxon>
        <taxon>Kinetoplastea</taxon>
        <taxon>Metakinetoplastina</taxon>
        <taxon>Trypanosomatida</taxon>
        <taxon>Trypanosomatidae</taxon>
        <taxon>Strigomonadinae</taxon>
        <taxon>Strigomonas</taxon>
    </lineage>
</organism>
<evidence type="ECO:0000313" key="2">
    <source>
        <dbReference type="Proteomes" id="UP000015354"/>
    </source>
</evidence>